<feature type="transmembrane region" description="Helical" evidence="7">
    <location>
        <begin position="184"/>
        <end position="207"/>
    </location>
</feature>
<evidence type="ECO:0000256" key="6">
    <source>
        <dbReference type="SAM" id="MobiDB-lite"/>
    </source>
</evidence>
<protein>
    <submittedName>
        <fullName evidence="8">ABC transporter permease</fullName>
    </submittedName>
</protein>
<dbReference type="OrthoDB" id="9808136at2"/>
<dbReference type="Pfam" id="PF02653">
    <property type="entry name" value="BPD_transp_2"/>
    <property type="match status" value="1"/>
</dbReference>
<feature type="region of interest" description="Disordered" evidence="6">
    <location>
        <begin position="1"/>
        <end position="23"/>
    </location>
</feature>
<feature type="transmembrane region" description="Helical" evidence="7">
    <location>
        <begin position="238"/>
        <end position="259"/>
    </location>
</feature>
<feature type="transmembrane region" description="Helical" evidence="7">
    <location>
        <begin position="274"/>
        <end position="301"/>
    </location>
</feature>
<keyword evidence="9" id="KW-1185">Reference proteome</keyword>
<feature type="transmembrane region" description="Helical" evidence="7">
    <location>
        <begin position="40"/>
        <end position="57"/>
    </location>
</feature>
<dbReference type="Proteomes" id="UP000323454">
    <property type="component" value="Unassembled WGS sequence"/>
</dbReference>
<dbReference type="EMBL" id="VUOB01000054">
    <property type="protein sequence ID" value="KAA2255954.1"/>
    <property type="molecule type" value="Genomic_DNA"/>
</dbReference>
<dbReference type="PANTHER" id="PTHR32196:SF63">
    <property type="entry name" value="INNER MEMBRANE ABC TRANSPORTER PERMEASE PROTEIN YJFF"/>
    <property type="match status" value="1"/>
</dbReference>
<dbReference type="PANTHER" id="PTHR32196">
    <property type="entry name" value="ABC TRANSPORTER PERMEASE PROTEIN YPHD-RELATED-RELATED"/>
    <property type="match status" value="1"/>
</dbReference>
<comment type="caution">
    <text evidence="8">The sequence shown here is derived from an EMBL/GenBank/DDBJ whole genome shotgun (WGS) entry which is preliminary data.</text>
</comment>
<evidence type="ECO:0000256" key="3">
    <source>
        <dbReference type="ARBA" id="ARBA00022692"/>
    </source>
</evidence>
<evidence type="ECO:0000256" key="5">
    <source>
        <dbReference type="ARBA" id="ARBA00023136"/>
    </source>
</evidence>
<feature type="transmembrane region" description="Helical" evidence="7">
    <location>
        <begin position="69"/>
        <end position="92"/>
    </location>
</feature>
<dbReference type="RefSeq" id="WP_149852740.1">
    <property type="nucleotide sequence ID" value="NZ_VUOB01000054.1"/>
</dbReference>
<gene>
    <name evidence="8" type="ORF">F0L68_27590</name>
</gene>
<organism evidence="8 9">
    <name type="scientific">Solihabitans fulvus</name>
    <dbReference type="NCBI Taxonomy" id="1892852"/>
    <lineage>
        <taxon>Bacteria</taxon>
        <taxon>Bacillati</taxon>
        <taxon>Actinomycetota</taxon>
        <taxon>Actinomycetes</taxon>
        <taxon>Pseudonocardiales</taxon>
        <taxon>Pseudonocardiaceae</taxon>
        <taxon>Solihabitans</taxon>
    </lineage>
</organism>
<evidence type="ECO:0000256" key="7">
    <source>
        <dbReference type="SAM" id="Phobius"/>
    </source>
</evidence>
<evidence type="ECO:0000256" key="4">
    <source>
        <dbReference type="ARBA" id="ARBA00022989"/>
    </source>
</evidence>
<keyword evidence="2" id="KW-1003">Cell membrane</keyword>
<reference evidence="8 9" key="2">
    <citation type="submission" date="2019-09" db="EMBL/GenBank/DDBJ databases">
        <authorList>
            <person name="Jin C."/>
        </authorList>
    </citation>
    <scope>NUCLEOTIDE SEQUENCE [LARGE SCALE GENOMIC DNA]</scope>
    <source>
        <strain evidence="8 9">AN110305</strain>
    </source>
</reference>
<evidence type="ECO:0000313" key="9">
    <source>
        <dbReference type="Proteomes" id="UP000323454"/>
    </source>
</evidence>
<feature type="transmembrane region" description="Helical" evidence="7">
    <location>
        <begin position="145"/>
        <end position="164"/>
    </location>
</feature>
<name>A0A5B2WYF6_9PSEU</name>
<dbReference type="InterPro" id="IPR001851">
    <property type="entry name" value="ABC_transp_permease"/>
</dbReference>
<evidence type="ECO:0000256" key="1">
    <source>
        <dbReference type="ARBA" id="ARBA00004651"/>
    </source>
</evidence>
<sequence length="345" mass="35097">MRPSTTPRAADRAAAETSRATPASAARTRRQLLAGVLQRQGAAVVLVLVLATAWVSFPRFGGADNLRDLALQSSFLAVIALGMTFVIITGGIDLSVGSVYALGGVLAAYGSRWGFLGALALPLAVCGLIGLVNGILVARTRMAPFIVTLASLLFARGLLLAITNEGATTYQIHGGSAFLQLGRGTVLGLGVPVYLALALCAAGGVLLRHTRFGQSVFATGGAESSALLMGLPVARTKIVVYTLSGLLAGFSGAMTAAYLQSGVTVIGVGTELDAISVVVIGGTLLTGGAGTVLGTVIGVLLRNVIQNVINQIGTLDSNYQSVVSGGFLLAVVVVQRSLARPRAGR</sequence>
<comment type="subcellular location">
    <subcellularLocation>
        <location evidence="1">Cell membrane</location>
        <topology evidence="1">Multi-pass membrane protein</topology>
    </subcellularLocation>
</comment>
<proteinExistence type="predicted"/>
<dbReference type="GO" id="GO:0022857">
    <property type="term" value="F:transmembrane transporter activity"/>
    <property type="evidence" value="ECO:0007669"/>
    <property type="project" value="InterPro"/>
</dbReference>
<accession>A0A5B2WYF6</accession>
<reference evidence="8 9" key="1">
    <citation type="submission" date="2019-09" db="EMBL/GenBank/DDBJ databases">
        <title>Goodfellowia gen. nov., a new genus of the Pseudonocardineae related to Actinoalloteichus, containing Goodfellowia coeruleoviolacea gen. nov., comb. nov. gen. nov., comb. nov.</title>
        <authorList>
            <person name="Labeda D."/>
        </authorList>
    </citation>
    <scope>NUCLEOTIDE SEQUENCE [LARGE SCALE GENOMIC DNA]</scope>
    <source>
        <strain evidence="8 9">AN110305</strain>
    </source>
</reference>
<keyword evidence="4 7" id="KW-1133">Transmembrane helix</keyword>
<dbReference type="CDD" id="cd06579">
    <property type="entry name" value="TM_PBP1_transp_AraH_like"/>
    <property type="match status" value="1"/>
</dbReference>
<evidence type="ECO:0000256" key="2">
    <source>
        <dbReference type="ARBA" id="ARBA00022475"/>
    </source>
</evidence>
<dbReference type="GO" id="GO:0005886">
    <property type="term" value="C:plasma membrane"/>
    <property type="evidence" value="ECO:0007669"/>
    <property type="project" value="UniProtKB-SubCell"/>
</dbReference>
<feature type="transmembrane region" description="Helical" evidence="7">
    <location>
        <begin position="112"/>
        <end position="138"/>
    </location>
</feature>
<dbReference type="AlphaFoldDB" id="A0A5B2WYF6"/>
<keyword evidence="5 7" id="KW-0472">Membrane</keyword>
<keyword evidence="3 7" id="KW-0812">Transmembrane</keyword>
<evidence type="ECO:0000313" key="8">
    <source>
        <dbReference type="EMBL" id="KAA2255954.1"/>
    </source>
</evidence>